<comment type="caution">
    <text evidence="1">The sequence shown here is derived from an EMBL/GenBank/DDBJ whole genome shotgun (WGS) entry which is preliminary data.</text>
</comment>
<gene>
    <name evidence="1" type="ORF">SCALOS_LOCUS9477</name>
</gene>
<dbReference type="Proteomes" id="UP000789860">
    <property type="component" value="Unassembled WGS sequence"/>
</dbReference>
<dbReference type="EMBL" id="CAJVPM010029588">
    <property type="protein sequence ID" value="CAG8673824.1"/>
    <property type="molecule type" value="Genomic_DNA"/>
</dbReference>
<feature type="non-terminal residue" evidence="1">
    <location>
        <position position="259"/>
    </location>
</feature>
<organism evidence="1 2">
    <name type="scientific">Scutellospora calospora</name>
    <dbReference type="NCBI Taxonomy" id="85575"/>
    <lineage>
        <taxon>Eukaryota</taxon>
        <taxon>Fungi</taxon>
        <taxon>Fungi incertae sedis</taxon>
        <taxon>Mucoromycota</taxon>
        <taxon>Glomeromycotina</taxon>
        <taxon>Glomeromycetes</taxon>
        <taxon>Diversisporales</taxon>
        <taxon>Gigasporaceae</taxon>
        <taxon>Scutellospora</taxon>
    </lineage>
</organism>
<feature type="non-terminal residue" evidence="1">
    <location>
        <position position="1"/>
    </location>
</feature>
<name>A0ACA9NV95_9GLOM</name>
<protein>
    <submittedName>
        <fullName evidence="1">9286_t:CDS:1</fullName>
    </submittedName>
</protein>
<evidence type="ECO:0000313" key="1">
    <source>
        <dbReference type="EMBL" id="CAG8673824.1"/>
    </source>
</evidence>
<proteinExistence type="predicted"/>
<reference evidence="1" key="1">
    <citation type="submission" date="2021-06" db="EMBL/GenBank/DDBJ databases">
        <authorList>
            <person name="Kallberg Y."/>
            <person name="Tangrot J."/>
            <person name="Rosling A."/>
        </authorList>
    </citation>
    <scope>NUCLEOTIDE SEQUENCE</scope>
    <source>
        <strain evidence="1">AU212A</strain>
    </source>
</reference>
<accession>A0ACA9NV95</accession>
<evidence type="ECO:0000313" key="2">
    <source>
        <dbReference type="Proteomes" id="UP000789860"/>
    </source>
</evidence>
<sequence>PINEPHIKYLRNQNKPRSFLKNFSYYLMSTQEDDDDSERYSIQPAQISDDGYLTADIVNEFDTSKIPFKYQLSLRNLYAINDRYDYIITSYPVQESNITTLDEDRYLPNGTIYRVVTAIAYSTWFYIAWGPPVTIKFITTPTEIAYNETVYYNNQDLITCEYEFSWTFILNGYVNRKCENESTFSVISYVKGSNLFGFTFYSYDEKKVYAHTTIPDLAVWDFFRRSVFIDHNAPFPSLIPALYTAYYDWIVNMRSTFTF</sequence>
<keyword evidence="2" id="KW-1185">Reference proteome</keyword>